<name>A0A1Y5SD42_9RHOB</name>
<evidence type="ECO:0000313" key="3">
    <source>
        <dbReference type="Proteomes" id="UP000193827"/>
    </source>
</evidence>
<dbReference type="OrthoDB" id="9816993at2"/>
<organism evidence="2 3">
    <name type="scientific">Roseovarius litorisediminis</name>
    <dbReference type="NCBI Taxonomy" id="1312363"/>
    <lineage>
        <taxon>Bacteria</taxon>
        <taxon>Pseudomonadati</taxon>
        <taxon>Pseudomonadota</taxon>
        <taxon>Alphaproteobacteria</taxon>
        <taxon>Rhodobacterales</taxon>
        <taxon>Roseobacteraceae</taxon>
        <taxon>Roseovarius</taxon>
    </lineage>
</organism>
<feature type="coiled-coil region" evidence="1">
    <location>
        <begin position="314"/>
        <end position="410"/>
    </location>
</feature>
<evidence type="ECO:0000313" key="2">
    <source>
        <dbReference type="EMBL" id="SLN37869.1"/>
    </source>
</evidence>
<protein>
    <submittedName>
        <fullName evidence="2">Uncharacterized protein</fullName>
    </submittedName>
</protein>
<proteinExistence type="predicted"/>
<evidence type="ECO:0000256" key="1">
    <source>
        <dbReference type="SAM" id="Coils"/>
    </source>
</evidence>
<dbReference type="EMBL" id="FWFL01000004">
    <property type="protein sequence ID" value="SLN37869.1"/>
    <property type="molecule type" value="Genomic_DNA"/>
</dbReference>
<dbReference type="RefSeq" id="WP_139837748.1">
    <property type="nucleotide sequence ID" value="NZ_FWFL01000004.1"/>
</dbReference>
<keyword evidence="3" id="KW-1185">Reference proteome</keyword>
<dbReference type="Proteomes" id="UP000193827">
    <property type="component" value="Unassembled WGS sequence"/>
</dbReference>
<keyword evidence="1" id="KW-0175">Coiled coil</keyword>
<gene>
    <name evidence="2" type="ORF">PEL8287_01833</name>
</gene>
<reference evidence="2 3" key="1">
    <citation type="submission" date="2017-03" db="EMBL/GenBank/DDBJ databases">
        <authorList>
            <person name="Afonso C.L."/>
            <person name="Miller P.J."/>
            <person name="Scott M.A."/>
            <person name="Spackman E."/>
            <person name="Goraichik I."/>
            <person name="Dimitrov K.M."/>
            <person name="Suarez D.L."/>
            <person name="Swayne D.E."/>
        </authorList>
    </citation>
    <scope>NUCLEOTIDE SEQUENCE [LARGE SCALE GENOMIC DNA]</scope>
    <source>
        <strain evidence="2 3">CECT 8287</strain>
    </source>
</reference>
<feature type="coiled-coil region" evidence="1">
    <location>
        <begin position="443"/>
        <end position="470"/>
    </location>
</feature>
<dbReference type="AlphaFoldDB" id="A0A1Y5SD42"/>
<sequence length="809" mass="92652">MSLFRNISYMLVAVGIVFSSGVVTLAQGECPTAPGKADPSWSDEQARTHSIKMYKHGLCSYQEIRKNSERIRTSADDAVFDWVNEYFNDLLKLVETRSTYPSKMLRDRFETSERFKDHQARWWDVITYIELSKGIYVEENCEQKGSDGLCVGNPYIQMALAQGKTPRQELERTAHAPRPLFADPWFLLGDVIVDDSELSEKSFLLRHANRQAKKAYDLAKETRDMRWQELGDAAEAHEENATAIRAPVDKLKRKIVDILDRYGRSDEEIENSDPFRRLEVREAAIRDRLGEIEKAVDYLFKQYPADDEFANTRMQELDEEARPLEAELAQIATEREEIRLPDIPDADRNRLKMLRDDLELVERDAERRIARDRENYLTAKRLHEGAQERLDAAERAHAKADVELREFMDETRFVVTSVWTNDAEIELDFDSITKIMKIVEADLKDNVEALEQLKRVRERAREAMIDAADDVDFFADELLSAGYYALALQLTVEWADAARKLIQSAKAGPVGVGVELVNQFVTNIIFEPSYYEYKGGRLDDYRKGESPWLNLGMAETIYPGELLDSTIKRAAKDAVGFLFKLEKQNLTSQQLQKMIRGVEVEVAGHLQRFSPEGYKQTLKLLTDKSVLVRSLKESDLALSTLTGQQGKRAFAGKVGANLLKGLAVSLAKEELKKAANLIEQDEYDNYMMAQIYLSKAVGTFRKAGNDYWAQLQIVKIKRYVRDALIEGYNPEEQQFEGKNLPFFADPGYQISLDVEEEFEGQFKAKVTLGGITLERDLRRSTPVWKLPDDSLELFTSDMPERLELKIVLK</sequence>
<accession>A0A1Y5SD42</accession>